<dbReference type="FunFam" id="3.20.20.150:FF:000007">
    <property type="entry name" value="Hydroxypyruvate isomerase"/>
    <property type="match status" value="1"/>
</dbReference>
<dbReference type="PANTHER" id="PTHR43489">
    <property type="entry name" value="ISOMERASE"/>
    <property type="match status" value="1"/>
</dbReference>
<dbReference type="RefSeq" id="WP_126409886.1">
    <property type="nucleotide sequence ID" value="NZ_RXNT01000014.1"/>
</dbReference>
<dbReference type="OrthoDB" id="9786584at2"/>
<reference evidence="5 6" key="1">
    <citation type="submission" date="2018-12" db="EMBL/GenBank/DDBJ databases">
        <title>Bacillus yapensis draft genome sequence.</title>
        <authorList>
            <person name="Yu L."/>
            <person name="Xu X."/>
            <person name="Tang X."/>
        </authorList>
    </citation>
    <scope>NUCLEOTIDE SEQUENCE [LARGE SCALE GENOMIC DNA]</scope>
    <source>
        <strain evidence="5 6">XXST-01</strain>
    </source>
</reference>
<organism evidence="5 6">
    <name type="scientific">Bacillus yapensis</name>
    <dbReference type="NCBI Taxonomy" id="2492960"/>
    <lineage>
        <taxon>Bacteria</taxon>
        <taxon>Bacillati</taxon>
        <taxon>Bacillota</taxon>
        <taxon>Bacilli</taxon>
        <taxon>Bacillales</taxon>
        <taxon>Bacillaceae</taxon>
        <taxon>Bacillus</taxon>
    </lineage>
</organism>
<evidence type="ECO:0000313" key="6">
    <source>
        <dbReference type="Proteomes" id="UP000271374"/>
    </source>
</evidence>
<dbReference type="InterPro" id="IPR036237">
    <property type="entry name" value="Xyl_isomerase-like_sf"/>
</dbReference>
<dbReference type="GO" id="GO:0008903">
    <property type="term" value="F:hydroxypyruvate isomerase activity"/>
    <property type="evidence" value="ECO:0007669"/>
    <property type="project" value="TreeGrafter"/>
</dbReference>
<dbReference type="InterPro" id="IPR050417">
    <property type="entry name" value="Sugar_Epim/Isomerase"/>
</dbReference>
<dbReference type="Pfam" id="PF01261">
    <property type="entry name" value="AP_endonuc_2"/>
    <property type="match status" value="1"/>
</dbReference>
<dbReference type="SUPFAM" id="SSF51658">
    <property type="entry name" value="Xylose isomerase-like"/>
    <property type="match status" value="1"/>
</dbReference>
<dbReference type="GO" id="GO:0046487">
    <property type="term" value="P:glyoxylate metabolic process"/>
    <property type="evidence" value="ECO:0007669"/>
    <property type="project" value="TreeGrafter"/>
</dbReference>
<dbReference type="InterPro" id="IPR026040">
    <property type="entry name" value="HyI-like"/>
</dbReference>
<proteinExistence type="inferred from homology"/>
<evidence type="ECO:0000313" key="5">
    <source>
        <dbReference type="EMBL" id="RTR28788.1"/>
    </source>
</evidence>
<dbReference type="InterPro" id="IPR013022">
    <property type="entry name" value="Xyl_isomerase-like_TIM-brl"/>
</dbReference>
<dbReference type="PANTHER" id="PTHR43489:SF6">
    <property type="entry name" value="HYDROXYPYRUVATE ISOMERASE-RELATED"/>
    <property type="match status" value="1"/>
</dbReference>
<name>A0A3S0KEI9_9BACI</name>
<keyword evidence="6" id="KW-1185">Reference proteome</keyword>
<comment type="caution">
    <text evidence="5">The sequence shown here is derived from an EMBL/GenBank/DDBJ whole genome shotgun (WGS) entry which is preliminary data.</text>
</comment>
<evidence type="ECO:0000256" key="2">
    <source>
        <dbReference type="PIRNR" id="PIRNR006241"/>
    </source>
</evidence>
<keyword evidence="1 2" id="KW-0413">Isomerase</keyword>
<evidence type="ECO:0000256" key="3">
    <source>
        <dbReference type="PIRSR" id="PIRSR006241-50"/>
    </source>
</evidence>
<accession>A0A3S0KEI9</accession>
<feature type="active site" description="Proton donor/acceptor" evidence="3">
    <location>
        <position position="236"/>
    </location>
</feature>
<evidence type="ECO:0000259" key="4">
    <source>
        <dbReference type="Pfam" id="PF01261"/>
    </source>
</evidence>
<comment type="similarity">
    <text evidence="2">Belongs to the hyi family.</text>
</comment>
<dbReference type="Proteomes" id="UP000271374">
    <property type="component" value="Unassembled WGS sequence"/>
</dbReference>
<dbReference type="Gene3D" id="3.20.20.150">
    <property type="entry name" value="Divalent-metal-dependent TIM barrel enzymes"/>
    <property type="match status" value="1"/>
</dbReference>
<protein>
    <submittedName>
        <fullName evidence="5">Hydroxypyruvate isomerase</fullName>
    </submittedName>
</protein>
<dbReference type="PIRSF" id="PIRSF006241">
    <property type="entry name" value="HyI"/>
    <property type="match status" value="1"/>
</dbReference>
<feature type="active site" description="Proton donor/acceptor" evidence="3">
    <location>
        <position position="139"/>
    </location>
</feature>
<dbReference type="EMBL" id="RXNT01000014">
    <property type="protein sequence ID" value="RTR28788.1"/>
    <property type="molecule type" value="Genomic_DNA"/>
</dbReference>
<sequence>MNFSVNVSTIFTEFPFLERFKKAKEAGFQYVECQFPYDLEVERIKETLDNEELTLTLMNLPPGNWDKGDRGLAVDYARVKEFRHSIEKGIAYATALGVKRIHCMAGVPLDRDVARGAYVKNIQYAGEKLAELGITLLIEPINSFDMPGYYLSNLHDSVQILKEIALPNVKLQYDFYHIQRMHGNLIANFEQYFEYIGHIQIADTPGRHEPGTGEIHFENIFRMIELSGYDGFVGLEYTPKGRSEDSFSWISHT</sequence>
<keyword evidence="5" id="KW-0670">Pyruvate</keyword>
<feature type="domain" description="Xylose isomerase-like TIM barrel" evidence="4">
    <location>
        <begin position="20"/>
        <end position="250"/>
    </location>
</feature>
<gene>
    <name evidence="5" type="ORF">EKG37_16355</name>
</gene>
<dbReference type="AlphaFoldDB" id="A0A3S0KEI9"/>
<evidence type="ECO:0000256" key="1">
    <source>
        <dbReference type="ARBA" id="ARBA00023235"/>
    </source>
</evidence>